<dbReference type="InterPro" id="IPR001909">
    <property type="entry name" value="KRAB"/>
</dbReference>
<organism evidence="2 3">
    <name type="scientific">Felis catus</name>
    <name type="common">Cat</name>
    <name type="synonym">Felis silvestris catus</name>
    <dbReference type="NCBI Taxonomy" id="9685"/>
    <lineage>
        <taxon>Eukaryota</taxon>
        <taxon>Metazoa</taxon>
        <taxon>Chordata</taxon>
        <taxon>Craniata</taxon>
        <taxon>Vertebrata</taxon>
        <taxon>Euteleostomi</taxon>
        <taxon>Mammalia</taxon>
        <taxon>Eutheria</taxon>
        <taxon>Laurasiatheria</taxon>
        <taxon>Carnivora</taxon>
        <taxon>Feliformia</taxon>
        <taxon>Felidae</taxon>
        <taxon>Felinae</taxon>
        <taxon>Felis</taxon>
    </lineage>
</organism>
<dbReference type="InterPro" id="IPR050169">
    <property type="entry name" value="Krueppel_C2H2_ZnF"/>
</dbReference>
<dbReference type="InterPro" id="IPR036051">
    <property type="entry name" value="KRAB_dom_sf"/>
</dbReference>
<reference evidence="2 3" key="1">
    <citation type="submission" date="2021-02" db="EMBL/GenBank/DDBJ databases">
        <title>Safari Cat Assemblies.</title>
        <authorList>
            <person name="Bredemeyer K.R."/>
            <person name="Murphy W.J."/>
        </authorList>
    </citation>
    <scope>NUCLEOTIDE SEQUENCE [LARGE SCALE GENOMIC DNA]</scope>
</reference>
<keyword evidence="3" id="KW-1185">Reference proteome</keyword>
<dbReference type="Pfam" id="PF01352">
    <property type="entry name" value="KRAB"/>
    <property type="match status" value="1"/>
</dbReference>
<name>A0ABI8A8D8_FELCA</name>
<reference evidence="2" key="3">
    <citation type="submission" date="2025-09" db="UniProtKB">
        <authorList>
            <consortium name="Ensembl"/>
        </authorList>
    </citation>
    <scope>IDENTIFICATION</scope>
    <source>
        <strain evidence="2">breed Abyssinian</strain>
    </source>
</reference>
<dbReference type="Proteomes" id="UP000823872">
    <property type="component" value="Chromosome D3"/>
</dbReference>
<dbReference type="SMART" id="SM00349">
    <property type="entry name" value="KRAB"/>
    <property type="match status" value="1"/>
</dbReference>
<dbReference type="GeneTree" id="ENSGT00940000163022"/>
<dbReference type="SUPFAM" id="SSF109640">
    <property type="entry name" value="KRAB domain (Kruppel-associated box)"/>
    <property type="match status" value="1"/>
</dbReference>
<gene>
    <name evidence="2" type="primary">ZNF140</name>
</gene>
<dbReference type="PANTHER" id="PTHR23232:SF117">
    <property type="entry name" value="KRAB DOMAIN-CONTAINING PROTEIN"/>
    <property type="match status" value="1"/>
</dbReference>
<accession>A0ABI8A8D8</accession>
<proteinExistence type="predicted"/>
<evidence type="ECO:0000259" key="1">
    <source>
        <dbReference type="PROSITE" id="PS50805"/>
    </source>
</evidence>
<dbReference type="Gene3D" id="6.10.140.140">
    <property type="match status" value="1"/>
</dbReference>
<feature type="domain" description="KRAB" evidence="1">
    <location>
        <begin position="6"/>
        <end position="78"/>
    </location>
</feature>
<dbReference type="Ensembl" id="ENSFCTT00005079595.1">
    <property type="protein sequence ID" value="ENSFCTP00005055511.1"/>
    <property type="gene ID" value="ENSFCTG00005028259.1"/>
</dbReference>
<evidence type="ECO:0000313" key="2">
    <source>
        <dbReference type="Ensembl" id="ENSFCTP00005055511.1"/>
    </source>
</evidence>
<protein>
    <submittedName>
        <fullName evidence="2">Zinc finger protein 140</fullName>
    </submittedName>
</protein>
<dbReference type="PROSITE" id="PS50805">
    <property type="entry name" value="KRAB"/>
    <property type="match status" value="1"/>
</dbReference>
<evidence type="ECO:0000313" key="3">
    <source>
        <dbReference type="Proteomes" id="UP000823872"/>
    </source>
</evidence>
<dbReference type="PANTHER" id="PTHR23232">
    <property type="entry name" value="KRAB DOMAIN C2H2 ZINC FINGER"/>
    <property type="match status" value="1"/>
</dbReference>
<sequence length="119" mass="13620">MSQGSVTFRDVAIDFSQEEWEWLQPTQRDLYRHVMLENYSHLVSLAGLNISKPYVVSLLEQGKEPWLEKRGVRRDLFSGLLDVHSVHSVYLHAVGETGQSARTPSLHDWNHSSCVLTKS</sequence>
<dbReference type="CDD" id="cd07765">
    <property type="entry name" value="KRAB_A-box"/>
    <property type="match status" value="1"/>
</dbReference>
<reference evidence="2" key="2">
    <citation type="submission" date="2025-08" db="UniProtKB">
        <authorList>
            <consortium name="Ensembl"/>
        </authorList>
    </citation>
    <scope>IDENTIFICATION</scope>
    <source>
        <strain evidence="2">breed Abyssinian</strain>
    </source>
</reference>